<organism evidence="1 2">
    <name type="scientific">Candidatus Ordinivivax streblomastigis</name>
    <dbReference type="NCBI Taxonomy" id="2540710"/>
    <lineage>
        <taxon>Bacteria</taxon>
        <taxon>Pseudomonadati</taxon>
        <taxon>Bacteroidota</taxon>
        <taxon>Bacteroidia</taxon>
        <taxon>Bacteroidales</taxon>
        <taxon>Candidatus Ordinivivax</taxon>
    </lineage>
</organism>
<protein>
    <recommendedName>
        <fullName evidence="3">UDP-3-O-[3-hydroxymyristoyl] N-acetylglucosamine deacetylase</fullName>
    </recommendedName>
</protein>
<proteinExistence type="predicted"/>
<dbReference type="AlphaFoldDB" id="A0A5M8NZ81"/>
<dbReference type="InterPro" id="IPR015870">
    <property type="entry name" value="UDP-acyl_N-AcGlcN_deAcase_N"/>
</dbReference>
<dbReference type="GO" id="GO:0009245">
    <property type="term" value="P:lipid A biosynthetic process"/>
    <property type="evidence" value="ECO:0007669"/>
    <property type="project" value="InterPro"/>
</dbReference>
<dbReference type="EMBL" id="SNRX01000019">
    <property type="protein sequence ID" value="KAA6301455.1"/>
    <property type="molecule type" value="Genomic_DNA"/>
</dbReference>
<dbReference type="GO" id="GO:0103117">
    <property type="term" value="F:UDP-3-O-acyl-N-acetylglucosamine deacetylase activity"/>
    <property type="evidence" value="ECO:0007669"/>
    <property type="project" value="InterPro"/>
</dbReference>
<reference evidence="1 2" key="1">
    <citation type="submission" date="2019-03" db="EMBL/GenBank/DDBJ databases">
        <title>Single cell metagenomics reveals metabolic interactions within the superorganism composed of flagellate Streblomastix strix and complex community of Bacteroidetes bacteria on its surface.</title>
        <authorList>
            <person name="Treitli S.C."/>
            <person name="Kolisko M."/>
            <person name="Husnik F."/>
            <person name="Keeling P."/>
            <person name="Hampl V."/>
        </authorList>
    </citation>
    <scope>NUCLEOTIDE SEQUENCE [LARGE SCALE GENOMIC DNA]</scope>
    <source>
        <strain evidence="1">St1</strain>
    </source>
</reference>
<dbReference type="Gene3D" id="3.30.230.20">
    <property type="entry name" value="lpxc deacetylase, domain 1"/>
    <property type="match status" value="1"/>
</dbReference>
<name>A0A5M8NZ81_9BACT</name>
<dbReference type="Proteomes" id="UP000324575">
    <property type="component" value="Unassembled WGS sequence"/>
</dbReference>
<accession>A0A5M8NZ81</accession>
<sequence length="29" mass="3278">MKQHTLKESFSLQGKGLHTGLHINITFNP</sequence>
<evidence type="ECO:0000313" key="1">
    <source>
        <dbReference type="EMBL" id="KAA6301455.1"/>
    </source>
</evidence>
<gene>
    <name evidence="1" type="ORF">EZS26_002442</name>
</gene>
<comment type="caution">
    <text evidence="1">The sequence shown here is derived from an EMBL/GenBank/DDBJ whole genome shotgun (WGS) entry which is preliminary data.</text>
</comment>
<evidence type="ECO:0000313" key="2">
    <source>
        <dbReference type="Proteomes" id="UP000324575"/>
    </source>
</evidence>
<feature type="non-terminal residue" evidence="1">
    <location>
        <position position="29"/>
    </location>
</feature>
<dbReference type="GO" id="GO:0016020">
    <property type="term" value="C:membrane"/>
    <property type="evidence" value="ECO:0007669"/>
    <property type="project" value="GOC"/>
</dbReference>
<evidence type="ECO:0008006" key="3">
    <source>
        <dbReference type="Google" id="ProtNLM"/>
    </source>
</evidence>